<comment type="catalytic activity">
    <reaction evidence="1">
        <text>ATP + protein L-histidine = ADP + protein N-phospho-L-histidine.</text>
        <dbReference type="EC" id="2.7.13.3"/>
    </reaction>
</comment>
<dbReference type="AlphaFoldDB" id="A0A266QD51"/>
<dbReference type="InterPro" id="IPR035965">
    <property type="entry name" value="PAS-like_dom_sf"/>
</dbReference>
<gene>
    <name evidence="11" type="ORF">CBP51_12640</name>
</gene>
<dbReference type="PRINTS" id="PR00344">
    <property type="entry name" value="BCTRLSENSOR"/>
</dbReference>
<dbReference type="Gene3D" id="3.30.565.10">
    <property type="entry name" value="Histidine kinase-like ATPase, C-terminal domain"/>
    <property type="match status" value="1"/>
</dbReference>
<dbReference type="PROSITE" id="PS50109">
    <property type="entry name" value="HIS_KIN"/>
    <property type="match status" value="1"/>
</dbReference>
<dbReference type="InterPro" id="IPR000700">
    <property type="entry name" value="PAS-assoc_C"/>
</dbReference>
<dbReference type="InterPro" id="IPR003018">
    <property type="entry name" value="GAF"/>
</dbReference>
<dbReference type="SMART" id="SM00065">
    <property type="entry name" value="GAF"/>
    <property type="match status" value="1"/>
</dbReference>
<dbReference type="InterPro" id="IPR003594">
    <property type="entry name" value="HATPase_dom"/>
</dbReference>
<dbReference type="CDD" id="cd00082">
    <property type="entry name" value="HisKA"/>
    <property type="match status" value="1"/>
</dbReference>
<sequence>MNAALPYNELQRLAHLHALNILDSGREQSFDDIACLAMSLCRTPIAVVSLIDSDRQWFKSCVGLHATETSRDVSFCAHAILRPDDLLVVEDATQDPRFHDNPLVLGDEHIRFYAGAPLVSAEGHAFGTLCVIDRVPRRLDQLQLNSLQLLARQVMQLLQLREANQALQLSQQKLLTLYNQAPVAIILNHLDDGRFIEFNPEFVRLIGYSAEEILRLNTADITPSEYAEEDQHKLQRVAATGRYGPYEKHYIHKDGSLIPVLLNGVLIEAPDGEQQVWTFIQDISERKRAEQIKNDFVSAVSHELRTPLTSISGALGLLVSGKLGSLPEKMDSMLTIAHKNALRLSQLINDLLDMEKLIAGKMGFDLKRQPLVPIIEQSLESNKAYADSFDVSLSLHICADEQDIPLMVAIDAHRLQQVLANFISNAVKFSPPHGQVEVHLIQQLREIKIAVIDQGPGISDEFREHLFQKFTQADSSASRQRGGTGLGLAISKTFVERMNGRIGFDSVPGQGATFFAIFPLANRASDLSVTPNH</sequence>
<dbReference type="CDD" id="cd00130">
    <property type="entry name" value="PAS"/>
    <property type="match status" value="1"/>
</dbReference>
<dbReference type="Gene3D" id="1.10.287.130">
    <property type="match status" value="1"/>
</dbReference>
<dbReference type="SUPFAM" id="SSF55785">
    <property type="entry name" value="PYP-like sensor domain (PAS domain)"/>
    <property type="match status" value="1"/>
</dbReference>
<dbReference type="PANTHER" id="PTHR43711:SF1">
    <property type="entry name" value="HISTIDINE KINASE 1"/>
    <property type="match status" value="1"/>
</dbReference>
<dbReference type="InterPro" id="IPR000014">
    <property type="entry name" value="PAS"/>
</dbReference>
<dbReference type="Pfam" id="PF13426">
    <property type="entry name" value="PAS_9"/>
    <property type="match status" value="1"/>
</dbReference>
<feature type="domain" description="Histidine kinase" evidence="8">
    <location>
        <begin position="299"/>
        <end position="522"/>
    </location>
</feature>
<dbReference type="InterPro" id="IPR001610">
    <property type="entry name" value="PAC"/>
</dbReference>
<dbReference type="InterPro" id="IPR050736">
    <property type="entry name" value="Sensor_HK_Regulatory"/>
</dbReference>
<dbReference type="InterPro" id="IPR005467">
    <property type="entry name" value="His_kinase_dom"/>
</dbReference>
<dbReference type="EMBL" id="NHNI01000001">
    <property type="protein sequence ID" value="OZY87765.1"/>
    <property type="molecule type" value="Genomic_DNA"/>
</dbReference>
<reference evidence="12" key="1">
    <citation type="submission" date="2017-05" db="EMBL/GenBank/DDBJ databases">
        <authorList>
            <person name="Barney B.M."/>
        </authorList>
    </citation>
    <scope>NUCLEOTIDE SEQUENCE [LARGE SCALE GENOMIC DNA]</scope>
    <source>
        <strain evidence="12">PSBB022</strain>
    </source>
</reference>
<dbReference type="SMART" id="SM00091">
    <property type="entry name" value="PAS"/>
    <property type="match status" value="1"/>
</dbReference>
<dbReference type="Gene3D" id="3.30.450.20">
    <property type="entry name" value="PAS domain"/>
    <property type="match status" value="1"/>
</dbReference>
<dbReference type="PROSITE" id="PS50113">
    <property type="entry name" value="PAC"/>
    <property type="match status" value="1"/>
</dbReference>
<protein>
    <recommendedName>
        <fullName evidence="2">histidine kinase</fullName>
        <ecNumber evidence="2">2.7.13.3</ecNumber>
    </recommendedName>
</protein>
<dbReference type="SMART" id="SM00086">
    <property type="entry name" value="PAC"/>
    <property type="match status" value="1"/>
</dbReference>
<evidence type="ECO:0000259" key="10">
    <source>
        <dbReference type="PROSITE" id="PS50113"/>
    </source>
</evidence>
<evidence type="ECO:0000256" key="1">
    <source>
        <dbReference type="ARBA" id="ARBA00000085"/>
    </source>
</evidence>
<dbReference type="Pfam" id="PF00512">
    <property type="entry name" value="HisKA"/>
    <property type="match status" value="1"/>
</dbReference>
<organism evidence="11 12">
    <name type="scientific">Cellvibrio mixtus</name>
    <dbReference type="NCBI Taxonomy" id="39650"/>
    <lineage>
        <taxon>Bacteria</taxon>
        <taxon>Pseudomonadati</taxon>
        <taxon>Pseudomonadota</taxon>
        <taxon>Gammaproteobacteria</taxon>
        <taxon>Cellvibrionales</taxon>
        <taxon>Cellvibrionaceae</taxon>
        <taxon>Cellvibrio</taxon>
    </lineage>
</organism>
<dbReference type="GO" id="GO:0000155">
    <property type="term" value="F:phosphorelay sensor kinase activity"/>
    <property type="evidence" value="ECO:0007669"/>
    <property type="project" value="InterPro"/>
</dbReference>
<dbReference type="PROSITE" id="PS50112">
    <property type="entry name" value="PAS"/>
    <property type="match status" value="1"/>
</dbReference>
<dbReference type="Gene3D" id="3.30.450.40">
    <property type="match status" value="1"/>
</dbReference>
<dbReference type="FunFam" id="1.10.287.130:FF:000001">
    <property type="entry name" value="Two-component sensor histidine kinase"/>
    <property type="match status" value="1"/>
</dbReference>
<dbReference type="RefSeq" id="WP_094985108.1">
    <property type="nucleotide sequence ID" value="NZ_NHNI01000001.1"/>
</dbReference>
<dbReference type="NCBIfam" id="TIGR00229">
    <property type="entry name" value="sensory_box"/>
    <property type="match status" value="1"/>
</dbReference>
<dbReference type="SUPFAM" id="SSF55874">
    <property type="entry name" value="ATPase domain of HSP90 chaperone/DNA topoisomerase II/histidine kinase"/>
    <property type="match status" value="1"/>
</dbReference>
<name>A0A266QD51_9GAMM</name>
<dbReference type="PANTHER" id="PTHR43711">
    <property type="entry name" value="TWO-COMPONENT HISTIDINE KINASE"/>
    <property type="match status" value="1"/>
</dbReference>
<keyword evidence="12" id="KW-1185">Reference proteome</keyword>
<dbReference type="SUPFAM" id="SSF55781">
    <property type="entry name" value="GAF domain-like"/>
    <property type="match status" value="1"/>
</dbReference>
<accession>A0A266QD51</accession>
<dbReference type="SMART" id="SM00387">
    <property type="entry name" value="HATPase_c"/>
    <property type="match status" value="1"/>
</dbReference>
<evidence type="ECO:0000256" key="2">
    <source>
        <dbReference type="ARBA" id="ARBA00012438"/>
    </source>
</evidence>
<keyword evidence="3" id="KW-0597">Phosphoprotein</keyword>
<dbReference type="SUPFAM" id="SSF47384">
    <property type="entry name" value="Homodimeric domain of signal transducing histidine kinase"/>
    <property type="match status" value="1"/>
</dbReference>
<dbReference type="SMART" id="SM00388">
    <property type="entry name" value="HisKA"/>
    <property type="match status" value="1"/>
</dbReference>
<evidence type="ECO:0000256" key="4">
    <source>
        <dbReference type="ARBA" id="ARBA00022679"/>
    </source>
</evidence>
<comment type="caution">
    <text evidence="11">The sequence shown here is derived from an EMBL/GenBank/DDBJ whole genome shotgun (WGS) entry which is preliminary data.</text>
</comment>
<evidence type="ECO:0000313" key="12">
    <source>
        <dbReference type="Proteomes" id="UP000216101"/>
    </source>
</evidence>
<dbReference type="InterPro" id="IPR029016">
    <property type="entry name" value="GAF-like_dom_sf"/>
</dbReference>
<dbReference type="Proteomes" id="UP000216101">
    <property type="component" value="Unassembled WGS sequence"/>
</dbReference>
<keyword evidence="7" id="KW-0472">Membrane</keyword>
<dbReference type="InterPro" id="IPR003661">
    <property type="entry name" value="HisK_dim/P_dom"/>
</dbReference>
<proteinExistence type="predicted"/>
<dbReference type="Pfam" id="PF02518">
    <property type="entry name" value="HATPase_c"/>
    <property type="match status" value="1"/>
</dbReference>
<evidence type="ECO:0000259" key="8">
    <source>
        <dbReference type="PROSITE" id="PS50109"/>
    </source>
</evidence>
<evidence type="ECO:0000256" key="7">
    <source>
        <dbReference type="ARBA" id="ARBA00023136"/>
    </source>
</evidence>
<dbReference type="GO" id="GO:0005886">
    <property type="term" value="C:plasma membrane"/>
    <property type="evidence" value="ECO:0007669"/>
    <property type="project" value="UniProtKB-ARBA"/>
</dbReference>
<evidence type="ECO:0000259" key="9">
    <source>
        <dbReference type="PROSITE" id="PS50112"/>
    </source>
</evidence>
<keyword evidence="5" id="KW-0418">Kinase</keyword>
<feature type="domain" description="PAS" evidence="9">
    <location>
        <begin position="170"/>
        <end position="241"/>
    </location>
</feature>
<evidence type="ECO:0000256" key="3">
    <source>
        <dbReference type="ARBA" id="ARBA00022553"/>
    </source>
</evidence>
<dbReference type="InterPro" id="IPR004358">
    <property type="entry name" value="Sig_transdc_His_kin-like_C"/>
</dbReference>
<evidence type="ECO:0000256" key="5">
    <source>
        <dbReference type="ARBA" id="ARBA00022777"/>
    </source>
</evidence>
<keyword evidence="4" id="KW-0808">Transferase</keyword>
<dbReference type="InterPro" id="IPR036097">
    <property type="entry name" value="HisK_dim/P_sf"/>
</dbReference>
<feature type="domain" description="PAC" evidence="10">
    <location>
        <begin position="244"/>
        <end position="295"/>
    </location>
</feature>
<evidence type="ECO:0000313" key="11">
    <source>
        <dbReference type="EMBL" id="OZY87765.1"/>
    </source>
</evidence>
<dbReference type="FunFam" id="3.30.565.10:FF:000006">
    <property type="entry name" value="Sensor histidine kinase WalK"/>
    <property type="match status" value="1"/>
</dbReference>
<keyword evidence="6" id="KW-0902">Two-component regulatory system</keyword>
<dbReference type="InterPro" id="IPR036890">
    <property type="entry name" value="HATPase_C_sf"/>
</dbReference>
<dbReference type="CDD" id="cd16922">
    <property type="entry name" value="HATPase_EvgS-ArcB-TorS-like"/>
    <property type="match status" value="1"/>
</dbReference>
<dbReference type="Pfam" id="PF01590">
    <property type="entry name" value="GAF"/>
    <property type="match status" value="1"/>
</dbReference>
<dbReference type="EC" id="2.7.13.3" evidence="2"/>
<evidence type="ECO:0000256" key="6">
    <source>
        <dbReference type="ARBA" id="ARBA00023012"/>
    </source>
</evidence>